<evidence type="ECO:0000256" key="3">
    <source>
        <dbReference type="ARBA" id="ARBA00022777"/>
    </source>
</evidence>
<dbReference type="GO" id="GO:0016020">
    <property type="term" value="C:membrane"/>
    <property type="evidence" value="ECO:0007669"/>
    <property type="project" value="TreeGrafter"/>
</dbReference>
<dbReference type="PROSITE" id="PS00018">
    <property type="entry name" value="EF_HAND_1"/>
    <property type="match status" value="2"/>
</dbReference>
<dbReference type="FunFam" id="1.10.238.10:FF:000867">
    <property type="entry name" value="Uncharacterized protein"/>
    <property type="match status" value="2"/>
</dbReference>
<dbReference type="PROSITE" id="PS50011">
    <property type="entry name" value="PROTEIN_KINASE_DOM"/>
    <property type="match status" value="2"/>
</dbReference>
<organism evidence="9 10">
    <name type="scientific">Paramecium octaurelia</name>
    <dbReference type="NCBI Taxonomy" id="43137"/>
    <lineage>
        <taxon>Eukaryota</taxon>
        <taxon>Sar</taxon>
        <taxon>Alveolata</taxon>
        <taxon>Ciliophora</taxon>
        <taxon>Intramacronucleata</taxon>
        <taxon>Oligohymenophorea</taxon>
        <taxon>Peniculida</taxon>
        <taxon>Parameciidae</taxon>
        <taxon>Paramecium</taxon>
    </lineage>
</organism>
<proteinExistence type="inferred from homology"/>
<dbReference type="GO" id="GO:0005829">
    <property type="term" value="C:cytosol"/>
    <property type="evidence" value="ECO:0007669"/>
    <property type="project" value="TreeGrafter"/>
</dbReference>
<dbReference type="PANTHER" id="PTHR24348">
    <property type="entry name" value="SERINE/THREONINE-PROTEIN KINASE UNC-51-RELATED"/>
    <property type="match status" value="1"/>
</dbReference>
<accession>A0A8S1SND7</accession>
<dbReference type="SMART" id="SM00220">
    <property type="entry name" value="S_TKc"/>
    <property type="match status" value="2"/>
</dbReference>
<name>A0A8S1SND7_PAROT</name>
<dbReference type="OMA" id="SVANRCA"/>
<dbReference type="Pfam" id="PF00069">
    <property type="entry name" value="Pkinase"/>
    <property type="match status" value="2"/>
</dbReference>
<dbReference type="GO" id="GO:0005509">
    <property type="term" value="F:calcium ion binding"/>
    <property type="evidence" value="ECO:0007669"/>
    <property type="project" value="InterPro"/>
</dbReference>
<dbReference type="PROSITE" id="PS00107">
    <property type="entry name" value="PROTEIN_KINASE_ATP"/>
    <property type="match status" value="1"/>
</dbReference>
<reference evidence="9" key="1">
    <citation type="submission" date="2021-01" db="EMBL/GenBank/DDBJ databases">
        <authorList>
            <consortium name="Genoscope - CEA"/>
            <person name="William W."/>
        </authorList>
    </citation>
    <scope>NUCLEOTIDE SEQUENCE</scope>
</reference>
<gene>
    <name evidence="9" type="ORF">POCTA_138.1.T0120095</name>
</gene>
<evidence type="ECO:0000256" key="5">
    <source>
        <dbReference type="ARBA" id="ARBA00024334"/>
    </source>
</evidence>
<dbReference type="GO" id="GO:0005524">
    <property type="term" value="F:ATP binding"/>
    <property type="evidence" value="ECO:0007669"/>
    <property type="project" value="UniProtKB-UniRule"/>
</dbReference>
<keyword evidence="3" id="KW-0418">Kinase</keyword>
<dbReference type="OrthoDB" id="436110at2759"/>
<dbReference type="Pfam" id="PF13833">
    <property type="entry name" value="EF-hand_8"/>
    <property type="match status" value="4"/>
</dbReference>
<keyword evidence="4 6" id="KW-0067">ATP-binding</keyword>
<feature type="domain" description="Protein kinase" evidence="7">
    <location>
        <begin position="350"/>
        <end position="668"/>
    </location>
</feature>
<dbReference type="EMBL" id="CAJJDP010000011">
    <property type="protein sequence ID" value="CAD8140807.1"/>
    <property type="molecule type" value="Genomic_DNA"/>
</dbReference>
<dbReference type="AlphaFoldDB" id="A0A8S1SND7"/>
<evidence type="ECO:0008006" key="11">
    <source>
        <dbReference type="Google" id="ProtNLM"/>
    </source>
</evidence>
<protein>
    <recommendedName>
        <fullName evidence="11">Calcium-dependent protein kinase</fullName>
    </recommendedName>
</protein>
<keyword evidence="10" id="KW-1185">Reference proteome</keyword>
<dbReference type="InterPro" id="IPR017441">
    <property type="entry name" value="Protein_kinase_ATP_BS"/>
</dbReference>
<dbReference type="InterPro" id="IPR045269">
    <property type="entry name" value="Atg1-like"/>
</dbReference>
<feature type="binding site" evidence="6">
    <location>
        <position position="43"/>
    </location>
    <ligand>
        <name>ATP</name>
        <dbReference type="ChEBI" id="CHEBI:30616"/>
    </ligand>
</feature>
<dbReference type="PANTHER" id="PTHR24348:SF22">
    <property type="entry name" value="NON-SPECIFIC SERINE_THREONINE PROTEIN KINASE"/>
    <property type="match status" value="1"/>
</dbReference>
<evidence type="ECO:0000259" key="7">
    <source>
        <dbReference type="PROSITE" id="PS50011"/>
    </source>
</evidence>
<dbReference type="GO" id="GO:0005776">
    <property type="term" value="C:autophagosome"/>
    <property type="evidence" value="ECO:0007669"/>
    <property type="project" value="TreeGrafter"/>
</dbReference>
<evidence type="ECO:0000256" key="1">
    <source>
        <dbReference type="ARBA" id="ARBA00022679"/>
    </source>
</evidence>
<evidence type="ECO:0000313" key="9">
    <source>
        <dbReference type="EMBL" id="CAD8140807.1"/>
    </source>
</evidence>
<dbReference type="FunFam" id="3.30.200.20:FF:000042">
    <property type="entry name" value="Aurora kinase A"/>
    <property type="match status" value="1"/>
</dbReference>
<evidence type="ECO:0000256" key="2">
    <source>
        <dbReference type="ARBA" id="ARBA00022741"/>
    </source>
</evidence>
<dbReference type="GO" id="GO:0010506">
    <property type="term" value="P:regulation of autophagy"/>
    <property type="evidence" value="ECO:0007669"/>
    <property type="project" value="InterPro"/>
</dbReference>
<dbReference type="InterPro" id="IPR018247">
    <property type="entry name" value="EF_Hand_1_Ca_BS"/>
</dbReference>
<comment type="caution">
    <text evidence="9">The sequence shown here is derived from an EMBL/GenBank/DDBJ whole genome shotgun (WGS) entry which is preliminary data.</text>
</comment>
<feature type="domain" description="Protein kinase" evidence="7">
    <location>
        <begin position="14"/>
        <end position="272"/>
    </location>
</feature>
<dbReference type="GO" id="GO:0004674">
    <property type="term" value="F:protein serine/threonine kinase activity"/>
    <property type="evidence" value="ECO:0007669"/>
    <property type="project" value="InterPro"/>
</dbReference>
<dbReference type="GO" id="GO:0000045">
    <property type="term" value="P:autophagosome assembly"/>
    <property type="evidence" value="ECO:0007669"/>
    <property type="project" value="TreeGrafter"/>
</dbReference>
<dbReference type="InterPro" id="IPR002048">
    <property type="entry name" value="EF_hand_dom"/>
</dbReference>
<evidence type="ECO:0000256" key="6">
    <source>
        <dbReference type="PROSITE-ProRule" id="PRU10141"/>
    </source>
</evidence>
<dbReference type="PROSITE" id="PS00108">
    <property type="entry name" value="PROTEIN_KINASE_ST"/>
    <property type="match status" value="2"/>
</dbReference>
<keyword evidence="2 6" id="KW-0547">Nucleotide-binding</keyword>
<dbReference type="PROSITE" id="PS50222">
    <property type="entry name" value="EF_HAND_2"/>
    <property type="match status" value="2"/>
</dbReference>
<dbReference type="GO" id="GO:0000407">
    <property type="term" value="C:phagophore assembly site"/>
    <property type="evidence" value="ECO:0007669"/>
    <property type="project" value="TreeGrafter"/>
</dbReference>
<dbReference type="SMART" id="SM00054">
    <property type="entry name" value="EFh"/>
    <property type="match status" value="2"/>
</dbReference>
<sequence>MNRNEKQIEHYRYNYKKGKIGIGSYATVYKGVDTRSKQNVAIKQILKADLQSADDEEHLLNEINMLKRIKNPNIIEILDVLQTKDHYYIILEYCNLGDLDSLLRQKNIIKLDDHMIFLQDILNAFTTLIRQGIAHRDLKPANVLVHQEGKRKIFKLADFGYAKTIFNYKAQILKSNLGTPAYMSPQLLKEEQYTTKSDIWSFGIILYQIIFNTLPWIGKSEDELVQKILSVPITFPQYPKISTVCQDLIINCLQANEDKRINWDDLFRHPYVCSYFGKVDIQQNSGLKKVFILSQSIRDKIGSEDQMDELLKNLNIQEQLCQLNAEEFQNLIKQINQSESLSADDIQCLFQEFQIDGKVNYKEFKTCVFYNHPKRVKIVRHLSNSNIKILSKLAIALKQYNMRDLFEQFATTKKDTLERHQFSKMIKMFANTNSLTNQNIKEIIDFFDDNGDGMIQFSEFNNVMRYVQQIERNSDNRLDTITELDEISFIQDIENIGNINQNFARRSDQKINICEYILNAFTTLIRQGIAHRDLKPANVLVHQEGKRKIFKLADFGYAKTIFNYKAQILKSNLGTPAYMSPQLLKEEQYTTKSDIWSFGIILYQIIFNTLPWIGKSEDELVQKILSVPITFPQYPKISTVCQDLIINCLQANEDKRINWDDLFRHPYVCSYFGKVDIQQNSGLKKVFILSQSIRDKIGSEDQMDELLKNLNIQEQLCQLNAEEFQNLIKQINQSESLSADDIQCLFQEFQIDGKVNYKEFKTCVFYNHPKRVKIVRHLSNSNIKILSKLAIALKQYNMRDLFEQFATTKKDTLERHQFSKMIKMFANTNSLTNQNIKEIIDFFDDNGDGMIQFSEFNNVMRYVQQIERNSDNRLDTITELDEISFIQDIENIGNINQNFARRSDQKINICECFIF</sequence>
<evidence type="ECO:0000259" key="8">
    <source>
        <dbReference type="PROSITE" id="PS50222"/>
    </source>
</evidence>
<dbReference type="FunFam" id="1.10.510.10:FF:000771">
    <property type="entry name" value="Uncharacterized protein"/>
    <property type="match status" value="1"/>
</dbReference>
<evidence type="ECO:0000256" key="4">
    <source>
        <dbReference type="ARBA" id="ARBA00022840"/>
    </source>
</evidence>
<dbReference type="Proteomes" id="UP000683925">
    <property type="component" value="Unassembled WGS sequence"/>
</dbReference>
<comment type="similarity">
    <text evidence="5">Belongs to the protein kinase superfamily. Ser/Thr protein kinase family. CDPK subfamily.</text>
</comment>
<dbReference type="InterPro" id="IPR008271">
    <property type="entry name" value="Ser/Thr_kinase_AS"/>
</dbReference>
<dbReference type="InterPro" id="IPR000719">
    <property type="entry name" value="Prot_kinase_dom"/>
</dbReference>
<feature type="domain" description="EF-hand" evidence="8">
    <location>
        <begin position="831"/>
        <end position="866"/>
    </location>
</feature>
<feature type="domain" description="EF-hand" evidence="8">
    <location>
        <begin position="435"/>
        <end position="470"/>
    </location>
</feature>
<evidence type="ECO:0000313" key="10">
    <source>
        <dbReference type="Proteomes" id="UP000683925"/>
    </source>
</evidence>
<keyword evidence="1" id="KW-0808">Transferase</keyword>